<comment type="caution">
    <text evidence="5">The sequence shown here is derived from an EMBL/GenBank/DDBJ whole genome shotgun (WGS) entry which is preliminary data.</text>
</comment>
<dbReference type="CDD" id="cd00130">
    <property type="entry name" value="PAS"/>
    <property type="match status" value="2"/>
</dbReference>
<dbReference type="SMART" id="SM00086">
    <property type="entry name" value="PAC"/>
    <property type="match status" value="2"/>
</dbReference>
<feature type="domain" description="Methyl-accepting transducer" evidence="3">
    <location>
        <begin position="339"/>
        <end position="503"/>
    </location>
</feature>
<dbReference type="PANTHER" id="PTHR32089">
    <property type="entry name" value="METHYL-ACCEPTING CHEMOTAXIS PROTEIN MCPB"/>
    <property type="match status" value="1"/>
</dbReference>
<accession>A0A1C0YUL6</accession>
<dbReference type="InterPro" id="IPR000014">
    <property type="entry name" value="PAS"/>
</dbReference>
<evidence type="ECO:0000259" key="3">
    <source>
        <dbReference type="PROSITE" id="PS50111"/>
    </source>
</evidence>
<dbReference type="Gene3D" id="3.30.450.20">
    <property type="entry name" value="PAS domain"/>
    <property type="match status" value="2"/>
</dbReference>
<dbReference type="GO" id="GO:0016020">
    <property type="term" value="C:membrane"/>
    <property type="evidence" value="ECO:0007669"/>
    <property type="project" value="InterPro"/>
</dbReference>
<dbReference type="GO" id="GO:0007165">
    <property type="term" value="P:signal transduction"/>
    <property type="evidence" value="ECO:0007669"/>
    <property type="project" value="UniProtKB-KW"/>
</dbReference>
<dbReference type="PROSITE" id="PS50111">
    <property type="entry name" value="CHEMOTAXIS_TRANSDUC_2"/>
    <property type="match status" value="1"/>
</dbReference>
<evidence type="ECO:0008006" key="7">
    <source>
        <dbReference type="Google" id="ProtNLM"/>
    </source>
</evidence>
<gene>
    <name evidence="5" type="ORF">A6K76_01990</name>
</gene>
<dbReference type="EMBL" id="MATO01000034">
    <property type="protein sequence ID" value="OCS90845.1"/>
    <property type="molecule type" value="Genomic_DNA"/>
</dbReference>
<reference evidence="5 6" key="1">
    <citation type="submission" date="2016-07" db="EMBL/GenBank/DDBJ databases">
        <title>Caryophanon latum genome sequencing.</title>
        <authorList>
            <person name="Verma A."/>
            <person name="Pal Y."/>
            <person name="Krishnamurthi S."/>
        </authorList>
    </citation>
    <scope>NUCLEOTIDE SEQUENCE [LARGE SCALE GENOMIC DNA]</scope>
    <source>
        <strain evidence="5 6">DSM 14151</strain>
    </source>
</reference>
<protein>
    <recommendedName>
        <fullName evidence="7">Histidine kinase</fullName>
    </recommendedName>
</protein>
<dbReference type="Gene3D" id="1.10.287.950">
    <property type="entry name" value="Methyl-accepting chemotaxis protein"/>
    <property type="match status" value="1"/>
</dbReference>
<evidence type="ECO:0000259" key="4">
    <source>
        <dbReference type="PROSITE" id="PS50113"/>
    </source>
</evidence>
<feature type="domain" description="PAC" evidence="4">
    <location>
        <begin position="289"/>
        <end position="341"/>
    </location>
</feature>
<dbReference type="PROSITE" id="PS50113">
    <property type="entry name" value="PAC"/>
    <property type="match status" value="2"/>
</dbReference>
<dbReference type="Pfam" id="PF00015">
    <property type="entry name" value="MCPsignal"/>
    <property type="match status" value="1"/>
</dbReference>
<dbReference type="AlphaFoldDB" id="A0A1C0YUL6"/>
<evidence type="ECO:0000256" key="1">
    <source>
        <dbReference type="ARBA" id="ARBA00023224"/>
    </source>
</evidence>
<name>A0A1C0YUL6_9BACL</name>
<dbReference type="NCBIfam" id="TIGR00229">
    <property type="entry name" value="sensory_box"/>
    <property type="match status" value="1"/>
</dbReference>
<dbReference type="SUPFAM" id="SSF55785">
    <property type="entry name" value="PYP-like sensor domain (PAS domain)"/>
    <property type="match status" value="2"/>
</dbReference>
<evidence type="ECO:0000313" key="5">
    <source>
        <dbReference type="EMBL" id="OCS90845.1"/>
    </source>
</evidence>
<evidence type="ECO:0000256" key="2">
    <source>
        <dbReference type="PROSITE-ProRule" id="PRU00284"/>
    </source>
</evidence>
<dbReference type="InterPro" id="IPR001610">
    <property type="entry name" value="PAC"/>
</dbReference>
<dbReference type="InterPro" id="IPR004089">
    <property type="entry name" value="MCPsignal_dom"/>
</dbReference>
<dbReference type="OrthoDB" id="9807021at2"/>
<dbReference type="PANTHER" id="PTHR32089:SF112">
    <property type="entry name" value="LYSOZYME-LIKE PROTEIN-RELATED"/>
    <property type="match status" value="1"/>
</dbReference>
<proteinExistence type="predicted"/>
<dbReference type="SMART" id="SM00283">
    <property type="entry name" value="MA"/>
    <property type="match status" value="1"/>
</dbReference>
<dbReference type="SUPFAM" id="SSF58104">
    <property type="entry name" value="Methyl-accepting chemotaxis protein (MCP) signaling domain"/>
    <property type="match status" value="1"/>
</dbReference>
<keyword evidence="1 2" id="KW-0807">Transducer</keyword>
<dbReference type="RefSeq" id="WP_066464304.1">
    <property type="nucleotide sequence ID" value="NZ_MATO01000034.1"/>
</dbReference>
<dbReference type="InterPro" id="IPR035965">
    <property type="entry name" value="PAS-like_dom_sf"/>
</dbReference>
<evidence type="ECO:0000313" key="6">
    <source>
        <dbReference type="Proteomes" id="UP000093482"/>
    </source>
</evidence>
<dbReference type="InterPro" id="IPR013655">
    <property type="entry name" value="PAS_fold_3"/>
</dbReference>
<sequence>MFFKRDKMAIADSVLQAQSEAHKIAAMKQQFSFRYEVKQQDEQLSNVVANMNDALATYEEHEETLQHKLNILMGVQHFGFWEVRLANHQFLDANNEFILEPSLKEMLGYAEHELTNSIVDLQKLVPDEQDPMLLQAIEEHFQDPTGRTPFDVQHYMRFRDGMYRWVHTFGAAIRNEEGKPVRLIATVINIHEQKTNEEQLNNVVERYDLINESLVESPWDITFVDPDPFHPENRYWWSDQFRRALGFNDEHDFPNTYHAWKDRLHPDDADRVATELMAHLEDWTGRTPFDVDYRILTKANEYIWVRANGKTIRYPNGQPQRLAGVFRDISMERTKYAMVTETTTRMENLSASITELVSGINSITVQAQELAYTQEKTTLAANDAKTLADETQLISNFIRGLADQTNLLGLNAAIEAARAGAEGKGFGVVADEVRKLAVHSSDATNNIEESLTQMKASIDMILRHMLQINDLAQTQAALTQQMNASADEIHMMSQDLVEFAKSQ</sequence>
<feature type="domain" description="PAC" evidence="4">
    <location>
        <begin position="150"/>
        <end position="202"/>
    </location>
</feature>
<dbReference type="Pfam" id="PF08447">
    <property type="entry name" value="PAS_3"/>
    <property type="match status" value="2"/>
</dbReference>
<keyword evidence="6" id="KW-1185">Reference proteome</keyword>
<dbReference type="Proteomes" id="UP000093482">
    <property type="component" value="Unassembled WGS sequence"/>
</dbReference>
<dbReference type="InterPro" id="IPR000700">
    <property type="entry name" value="PAS-assoc_C"/>
</dbReference>
<organism evidence="5 6">
    <name type="scientific">Caryophanon latum</name>
    <dbReference type="NCBI Taxonomy" id="33977"/>
    <lineage>
        <taxon>Bacteria</taxon>
        <taxon>Bacillati</taxon>
        <taxon>Bacillota</taxon>
        <taxon>Bacilli</taxon>
        <taxon>Bacillales</taxon>
        <taxon>Caryophanaceae</taxon>
        <taxon>Caryophanon</taxon>
    </lineage>
</organism>